<accession>A0AAP0R370</accession>
<evidence type="ECO:0000313" key="2">
    <source>
        <dbReference type="EMBL" id="KAK9266233.1"/>
    </source>
</evidence>
<dbReference type="Proteomes" id="UP001415857">
    <property type="component" value="Unassembled WGS sequence"/>
</dbReference>
<dbReference type="Pfam" id="PF07000">
    <property type="entry name" value="DUF1308"/>
    <property type="match status" value="1"/>
</dbReference>
<dbReference type="PANTHER" id="PTHR13379:SF0">
    <property type="entry name" value="UPF0415 PROTEIN C7ORF25"/>
    <property type="match status" value="1"/>
</dbReference>
<protein>
    <recommendedName>
        <fullName evidence="1">DUF1308 domain-containing protein</fullName>
    </recommendedName>
</protein>
<dbReference type="PANTHER" id="PTHR13379">
    <property type="entry name" value="UNCHARACTERIZED DUF1308"/>
    <property type="match status" value="1"/>
</dbReference>
<gene>
    <name evidence="2" type="ORF">L1049_000020</name>
</gene>
<dbReference type="AlphaFoldDB" id="A0AAP0R370"/>
<reference evidence="2 3" key="1">
    <citation type="journal article" date="2024" name="Plant J.">
        <title>Genome sequences and population genomics reveal climatic adaptation and genomic divergence between two closely related sweetgum species.</title>
        <authorList>
            <person name="Xu W.Q."/>
            <person name="Ren C.Q."/>
            <person name="Zhang X.Y."/>
            <person name="Comes H.P."/>
            <person name="Liu X.H."/>
            <person name="Li Y.G."/>
            <person name="Kettle C.J."/>
            <person name="Jalonen R."/>
            <person name="Gaisberger H."/>
            <person name="Ma Y.Z."/>
            <person name="Qiu Y.X."/>
        </authorList>
    </citation>
    <scope>NUCLEOTIDE SEQUENCE [LARGE SCALE GENOMIC DNA]</scope>
    <source>
        <strain evidence="2">Hangzhou</strain>
    </source>
</reference>
<dbReference type="InterPro" id="IPR010733">
    <property type="entry name" value="DUF1308"/>
</dbReference>
<sequence length="485" mass="53165">MKELAVDSRDEPTAKGKEETDALAVVEVAKNRCRAVIDRIVSLPLSKITDSCKRTLLRLAVSELSFLSRSSSNPSSSISVNIGHLEAVIHILQQPLIIGVSRVCKPIPLLPATGNGKKKDSFAKGVHVDIVCTLNRSPVWFIVSNRNPKYVSWNGSHGNKGLRVRIARVLSAAVSSLTLKPSSIILFFSKGLDDIVHKKLKDEFEASEFGAEFSHFDFDFSEELEGEWINVLTRSYRQARLFEIKVDLSMEEISVVECGIKDSLIRDAGPELAEEQTKIILADTFCSVISGMKICSPDVRDMEPAESGNLLGEDDLINFDTTALIALVSGISNGGTKELLAEPEGELRQRFKSNVEFVIAQVMSEIRSPILVELGDLIFGKRGIICGSVCSEFKELVSMCGGPNEKLRARELLKCLTVVPDNPSARMMGLPTTRTLALKNKVVFGTGDYWRAPTLTANMGFVRAVSQTGMSLSIIEHRPRALTGD</sequence>
<name>A0AAP0R370_LIQFO</name>
<evidence type="ECO:0000259" key="1">
    <source>
        <dbReference type="Pfam" id="PF07000"/>
    </source>
</evidence>
<comment type="caution">
    <text evidence="2">The sequence shown here is derived from an EMBL/GenBank/DDBJ whole genome shotgun (WGS) entry which is preliminary data.</text>
</comment>
<organism evidence="2 3">
    <name type="scientific">Liquidambar formosana</name>
    <name type="common">Formosan gum</name>
    <dbReference type="NCBI Taxonomy" id="63359"/>
    <lineage>
        <taxon>Eukaryota</taxon>
        <taxon>Viridiplantae</taxon>
        <taxon>Streptophyta</taxon>
        <taxon>Embryophyta</taxon>
        <taxon>Tracheophyta</taxon>
        <taxon>Spermatophyta</taxon>
        <taxon>Magnoliopsida</taxon>
        <taxon>eudicotyledons</taxon>
        <taxon>Gunneridae</taxon>
        <taxon>Pentapetalae</taxon>
        <taxon>Saxifragales</taxon>
        <taxon>Altingiaceae</taxon>
        <taxon>Liquidambar</taxon>
    </lineage>
</organism>
<dbReference type="EMBL" id="JBBPBK010000200">
    <property type="protein sequence ID" value="KAK9266233.1"/>
    <property type="molecule type" value="Genomic_DNA"/>
</dbReference>
<keyword evidence="3" id="KW-1185">Reference proteome</keyword>
<proteinExistence type="predicted"/>
<evidence type="ECO:0000313" key="3">
    <source>
        <dbReference type="Proteomes" id="UP001415857"/>
    </source>
</evidence>
<feature type="domain" description="DUF1308" evidence="1">
    <location>
        <begin position="317"/>
        <end position="483"/>
    </location>
</feature>